<dbReference type="Pfam" id="PF13416">
    <property type="entry name" value="SBP_bac_8"/>
    <property type="match status" value="1"/>
</dbReference>
<name>A0A839SQL2_9PROT</name>
<dbReference type="InterPro" id="IPR006059">
    <property type="entry name" value="SBP"/>
</dbReference>
<evidence type="ECO:0000313" key="1">
    <source>
        <dbReference type="EMBL" id="MBB3064528.1"/>
    </source>
</evidence>
<accession>A0A839SQL2</accession>
<dbReference type="RefSeq" id="WP_183415344.1">
    <property type="nucleotide sequence ID" value="NZ_JACHXA010000002.1"/>
</dbReference>
<sequence length="154" mass="17226">MARAAKKVKEIQEDTIFYDSLAQGQQLFLDGEITMAVLTSSRATLVSRDTDGRVKINWSQGQLCPVSWPIIKGGPGGKQNALKYIAFGQDPVLQSKLFETIAYSPSNPAAMEHVAAEYRQDDPFAHFSQLYWRDEEWYAANYGSMIDSILETIA</sequence>
<dbReference type="Proteomes" id="UP000581135">
    <property type="component" value="Unassembled WGS sequence"/>
</dbReference>
<gene>
    <name evidence="1" type="ORF">FHR98_000800</name>
</gene>
<dbReference type="EMBL" id="JACHXA010000002">
    <property type="protein sequence ID" value="MBB3064528.1"/>
    <property type="molecule type" value="Genomic_DNA"/>
</dbReference>
<comment type="caution">
    <text evidence="1">The sequence shown here is derived from an EMBL/GenBank/DDBJ whole genome shotgun (WGS) entry which is preliminary data.</text>
</comment>
<protein>
    <submittedName>
        <fullName evidence="1">Spermidine/putrescine-binding protein</fullName>
    </submittedName>
</protein>
<dbReference type="Gene3D" id="3.40.190.10">
    <property type="entry name" value="Periplasmic binding protein-like II"/>
    <property type="match status" value="2"/>
</dbReference>
<dbReference type="AlphaFoldDB" id="A0A839SQL2"/>
<dbReference type="SUPFAM" id="SSF53850">
    <property type="entry name" value="Periplasmic binding protein-like II"/>
    <property type="match status" value="1"/>
</dbReference>
<organism evidence="1 2">
    <name type="scientific">Limibacillus halophilus</name>
    <dbReference type="NCBI Taxonomy" id="1579333"/>
    <lineage>
        <taxon>Bacteria</taxon>
        <taxon>Pseudomonadati</taxon>
        <taxon>Pseudomonadota</taxon>
        <taxon>Alphaproteobacteria</taxon>
        <taxon>Rhodospirillales</taxon>
        <taxon>Rhodovibrionaceae</taxon>
        <taxon>Limibacillus</taxon>
    </lineage>
</organism>
<proteinExistence type="predicted"/>
<keyword evidence="2" id="KW-1185">Reference proteome</keyword>
<evidence type="ECO:0000313" key="2">
    <source>
        <dbReference type="Proteomes" id="UP000581135"/>
    </source>
</evidence>
<reference evidence="1 2" key="1">
    <citation type="submission" date="2020-08" db="EMBL/GenBank/DDBJ databases">
        <title>Genomic Encyclopedia of Type Strains, Phase III (KMG-III): the genomes of soil and plant-associated and newly described type strains.</title>
        <authorList>
            <person name="Whitman W."/>
        </authorList>
    </citation>
    <scope>NUCLEOTIDE SEQUENCE [LARGE SCALE GENOMIC DNA]</scope>
    <source>
        <strain evidence="1 2">CECT 8803</strain>
    </source>
</reference>